<feature type="transmembrane region" description="Helical" evidence="5">
    <location>
        <begin position="82"/>
        <end position="102"/>
    </location>
</feature>
<evidence type="ECO:0000256" key="5">
    <source>
        <dbReference type="SAM" id="Phobius"/>
    </source>
</evidence>
<dbReference type="RefSeq" id="WP_380885750.1">
    <property type="nucleotide sequence ID" value="NZ_JBHUDY010000001.1"/>
</dbReference>
<sequence>MATSAIAARAPSPVTWMVGLAGLMIFINYVDRGNLATAGPLVKAEMGLSNTAFGLLVSAFFWTYTPAQLLAGHLSQRFSAHLVLAAGLALWAVATILTGFAGGFVSLLLLRLLLGLGESVAFPCSSKLFADHVPAERYGQANAATALGLSIGPAFGIYVGGMVMAAYGWRTSFIGFGLLSLLWLIPWLRLPRNGVAPHASTNRCPPLLSIMRRREAWGAALGHFAVTYSFYFMLAWLPLYLVKAHGFTLVQMATLGGIIYVVQGGSAILFGWLPDRWIAAGATPNRARKTMMAGGCALTSVCMVAAAVGTAPVAIAALLVSGVFSGMTGSNIYATGQTLAGPCAAGKWIGFQNCIGNFAGIVAPAFTGWLVDRTGGFSAAFAVAAAVSLSGVFFWSVMIRRVAPLTW</sequence>
<name>A0ABW4HZL4_9SPHN</name>
<dbReference type="InterPro" id="IPR011701">
    <property type="entry name" value="MFS"/>
</dbReference>
<evidence type="ECO:0000259" key="6">
    <source>
        <dbReference type="PROSITE" id="PS50850"/>
    </source>
</evidence>
<keyword evidence="4 5" id="KW-0472">Membrane</keyword>
<evidence type="ECO:0000313" key="7">
    <source>
        <dbReference type="EMBL" id="MFD1610250.1"/>
    </source>
</evidence>
<accession>A0ABW4HZL4</accession>
<dbReference type="Gene3D" id="1.20.1250.20">
    <property type="entry name" value="MFS general substrate transporter like domains"/>
    <property type="match status" value="2"/>
</dbReference>
<feature type="transmembrane region" description="Helical" evidence="5">
    <location>
        <begin position="216"/>
        <end position="237"/>
    </location>
</feature>
<evidence type="ECO:0000256" key="2">
    <source>
        <dbReference type="ARBA" id="ARBA00022692"/>
    </source>
</evidence>
<dbReference type="InterPro" id="IPR036259">
    <property type="entry name" value="MFS_trans_sf"/>
</dbReference>
<evidence type="ECO:0000256" key="4">
    <source>
        <dbReference type="ARBA" id="ARBA00023136"/>
    </source>
</evidence>
<evidence type="ECO:0000256" key="1">
    <source>
        <dbReference type="ARBA" id="ARBA00004141"/>
    </source>
</evidence>
<gene>
    <name evidence="7" type="ORF">ACFSCW_00385</name>
</gene>
<organism evidence="7 8">
    <name type="scientific">Sphingomonas tabacisoli</name>
    <dbReference type="NCBI Taxonomy" id="2249466"/>
    <lineage>
        <taxon>Bacteria</taxon>
        <taxon>Pseudomonadati</taxon>
        <taxon>Pseudomonadota</taxon>
        <taxon>Alphaproteobacteria</taxon>
        <taxon>Sphingomonadales</taxon>
        <taxon>Sphingomonadaceae</taxon>
        <taxon>Sphingomonas</taxon>
    </lineage>
</organism>
<evidence type="ECO:0000313" key="8">
    <source>
        <dbReference type="Proteomes" id="UP001597115"/>
    </source>
</evidence>
<comment type="caution">
    <text evidence="7">The sequence shown here is derived from an EMBL/GenBank/DDBJ whole genome shotgun (WGS) entry which is preliminary data.</text>
</comment>
<feature type="transmembrane region" description="Helical" evidence="5">
    <location>
        <begin position="294"/>
        <end position="320"/>
    </location>
</feature>
<dbReference type="InterPro" id="IPR020846">
    <property type="entry name" value="MFS_dom"/>
</dbReference>
<dbReference type="PANTHER" id="PTHR11662">
    <property type="entry name" value="SOLUTE CARRIER FAMILY 17"/>
    <property type="match status" value="1"/>
</dbReference>
<comment type="subcellular location">
    <subcellularLocation>
        <location evidence="1">Membrane</location>
        <topology evidence="1">Multi-pass membrane protein</topology>
    </subcellularLocation>
</comment>
<dbReference type="InterPro" id="IPR050382">
    <property type="entry name" value="MFS_Na/Anion_cotransporter"/>
</dbReference>
<dbReference type="PROSITE" id="PS50850">
    <property type="entry name" value="MFS"/>
    <property type="match status" value="1"/>
</dbReference>
<dbReference type="Pfam" id="PF07690">
    <property type="entry name" value="MFS_1"/>
    <property type="match status" value="1"/>
</dbReference>
<dbReference type="Proteomes" id="UP001597115">
    <property type="component" value="Unassembled WGS sequence"/>
</dbReference>
<keyword evidence="8" id="KW-1185">Reference proteome</keyword>
<feature type="transmembrane region" description="Helical" evidence="5">
    <location>
        <begin position="142"/>
        <end position="167"/>
    </location>
</feature>
<dbReference type="SUPFAM" id="SSF103473">
    <property type="entry name" value="MFS general substrate transporter"/>
    <property type="match status" value="1"/>
</dbReference>
<feature type="transmembrane region" description="Helical" evidence="5">
    <location>
        <begin position="50"/>
        <end position="70"/>
    </location>
</feature>
<feature type="transmembrane region" description="Helical" evidence="5">
    <location>
        <begin position="12"/>
        <end position="30"/>
    </location>
</feature>
<feature type="transmembrane region" description="Helical" evidence="5">
    <location>
        <begin position="249"/>
        <end position="273"/>
    </location>
</feature>
<protein>
    <submittedName>
        <fullName evidence="7">MFS transporter</fullName>
    </submittedName>
</protein>
<keyword evidence="3 5" id="KW-1133">Transmembrane helix</keyword>
<feature type="domain" description="Major facilitator superfamily (MFS) profile" evidence="6">
    <location>
        <begin position="17"/>
        <end position="403"/>
    </location>
</feature>
<feature type="transmembrane region" description="Helical" evidence="5">
    <location>
        <begin position="377"/>
        <end position="399"/>
    </location>
</feature>
<dbReference type="EMBL" id="JBHUDY010000001">
    <property type="protein sequence ID" value="MFD1610250.1"/>
    <property type="molecule type" value="Genomic_DNA"/>
</dbReference>
<reference evidence="8" key="1">
    <citation type="journal article" date="2019" name="Int. J. Syst. Evol. Microbiol.">
        <title>The Global Catalogue of Microorganisms (GCM) 10K type strain sequencing project: providing services to taxonomists for standard genome sequencing and annotation.</title>
        <authorList>
            <consortium name="The Broad Institute Genomics Platform"/>
            <consortium name="The Broad Institute Genome Sequencing Center for Infectious Disease"/>
            <person name="Wu L."/>
            <person name="Ma J."/>
        </authorList>
    </citation>
    <scope>NUCLEOTIDE SEQUENCE [LARGE SCALE GENOMIC DNA]</scope>
    <source>
        <strain evidence="8">CGMCC 1.16275</strain>
    </source>
</reference>
<feature type="transmembrane region" description="Helical" evidence="5">
    <location>
        <begin position="173"/>
        <end position="190"/>
    </location>
</feature>
<evidence type="ECO:0000256" key="3">
    <source>
        <dbReference type="ARBA" id="ARBA00022989"/>
    </source>
</evidence>
<proteinExistence type="predicted"/>
<dbReference type="PANTHER" id="PTHR11662:SF399">
    <property type="entry name" value="FI19708P1-RELATED"/>
    <property type="match status" value="1"/>
</dbReference>
<keyword evidence="2 5" id="KW-0812">Transmembrane</keyword>